<sequence length="391" mass="42995">MKQDYSGRKIAVIASLGTSLVNFRLELLKRMVANGHEVLALAPEFEPETIETLAAYGIQTKRFAMDRAGLNPVRDLQTIHELRSIFKAFKPDVIVPYTAKPIVYANLAARMAGVPRRFGLFTGLGYAFLNEQPRGKQWLVRQIAIYLYRLSSKGMIRAFTYNPKETEDLRDFRLVPPSTPVQEVPGSGVDVALYKDTVPSVAPIKFLMIARLLKSKGVRVFVAAAARLKAKGLEFEANLLGPMDPNPDGITQEQLDGWIREGTINYLGATKDVKPYLADCSVMVLPSMYREGIPRSILEAMSSGRAVITSDMPGCAHSITDQEDGFIVPTGDDAALADAMEKFISAPDLAIQMGASGRAHAERTFDVHKVNRILLTEMGLEDPDNPPTLLG</sequence>
<dbReference type="InterPro" id="IPR028098">
    <property type="entry name" value="Glyco_trans_4-like_N"/>
</dbReference>
<evidence type="ECO:0000313" key="2">
    <source>
        <dbReference type="EMBL" id="MCV6824507.1"/>
    </source>
</evidence>
<proteinExistence type="predicted"/>
<protein>
    <submittedName>
        <fullName evidence="2">Glycosyltransferase family 4 protein</fullName>
    </submittedName>
</protein>
<organism evidence="2 3">
    <name type="scientific">Halocynthiibacter halioticoli</name>
    <dbReference type="NCBI Taxonomy" id="2986804"/>
    <lineage>
        <taxon>Bacteria</taxon>
        <taxon>Pseudomonadati</taxon>
        <taxon>Pseudomonadota</taxon>
        <taxon>Alphaproteobacteria</taxon>
        <taxon>Rhodobacterales</taxon>
        <taxon>Paracoccaceae</taxon>
        <taxon>Halocynthiibacter</taxon>
    </lineage>
</organism>
<name>A0AAE3J380_9RHOB</name>
<comment type="caution">
    <text evidence="2">The sequence shown here is derived from an EMBL/GenBank/DDBJ whole genome shotgun (WGS) entry which is preliminary data.</text>
</comment>
<dbReference type="SUPFAM" id="SSF53756">
    <property type="entry name" value="UDP-Glycosyltransferase/glycogen phosphorylase"/>
    <property type="match status" value="1"/>
</dbReference>
<gene>
    <name evidence="2" type="ORF">OH136_08040</name>
</gene>
<dbReference type="CDD" id="cd03808">
    <property type="entry name" value="GT4_CapM-like"/>
    <property type="match status" value="1"/>
</dbReference>
<reference evidence="2" key="1">
    <citation type="submission" date="2022-10" db="EMBL/GenBank/DDBJ databases">
        <authorList>
            <person name="Yue Y."/>
        </authorList>
    </citation>
    <scope>NUCLEOTIDE SEQUENCE</scope>
    <source>
        <strain evidence="2">Z654</strain>
    </source>
</reference>
<accession>A0AAE3J380</accession>
<dbReference type="PANTHER" id="PTHR12526">
    <property type="entry name" value="GLYCOSYLTRANSFERASE"/>
    <property type="match status" value="1"/>
</dbReference>
<dbReference type="Pfam" id="PF13692">
    <property type="entry name" value="Glyco_trans_1_4"/>
    <property type="match status" value="1"/>
</dbReference>
<dbReference type="PANTHER" id="PTHR12526:SF638">
    <property type="entry name" value="SPORE COAT PROTEIN SA"/>
    <property type="match status" value="1"/>
</dbReference>
<dbReference type="Pfam" id="PF13477">
    <property type="entry name" value="Glyco_trans_4_2"/>
    <property type="match status" value="1"/>
</dbReference>
<dbReference type="AlphaFoldDB" id="A0AAE3J380"/>
<dbReference type="Gene3D" id="3.40.50.2000">
    <property type="entry name" value="Glycogen Phosphorylase B"/>
    <property type="match status" value="2"/>
</dbReference>
<feature type="domain" description="Glycosyltransferase subfamily 4-like N-terminal" evidence="1">
    <location>
        <begin position="25"/>
        <end position="148"/>
    </location>
</feature>
<keyword evidence="3" id="KW-1185">Reference proteome</keyword>
<evidence type="ECO:0000313" key="3">
    <source>
        <dbReference type="Proteomes" id="UP001208041"/>
    </source>
</evidence>
<dbReference type="EMBL" id="JAOYFC010000002">
    <property type="protein sequence ID" value="MCV6824507.1"/>
    <property type="molecule type" value="Genomic_DNA"/>
</dbReference>
<dbReference type="GO" id="GO:0016757">
    <property type="term" value="F:glycosyltransferase activity"/>
    <property type="evidence" value="ECO:0007669"/>
    <property type="project" value="TreeGrafter"/>
</dbReference>
<evidence type="ECO:0000259" key="1">
    <source>
        <dbReference type="Pfam" id="PF13477"/>
    </source>
</evidence>
<dbReference type="RefSeq" id="WP_263953369.1">
    <property type="nucleotide sequence ID" value="NZ_JAOYFC010000002.1"/>
</dbReference>
<dbReference type="Proteomes" id="UP001208041">
    <property type="component" value="Unassembled WGS sequence"/>
</dbReference>